<dbReference type="EMBL" id="BAABAU010000007">
    <property type="protein sequence ID" value="GAA4267797.1"/>
    <property type="molecule type" value="Genomic_DNA"/>
</dbReference>
<evidence type="ECO:0000256" key="1">
    <source>
        <dbReference type="SAM" id="MobiDB-lite"/>
    </source>
</evidence>
<sequence length="140" mass="14296">MSDVVVHGVRSSEGRSEGSRGASASADPVGRFVDASTLLLAYGCPRELLRRMTTARVLLALPTPAGSVGYPEFQFDSDGEPLPGLDVVLGALDPVGAHAWRDAVWLVTPSDALSGSTPAAVLRAGRVDDVLAAVGSGIAA</sequence>
<dbReference type="RefSeq" id="WP_344798430.1">
    <property type="nucleotide sequence ID" value="NZ_BAABAU010000007.1"/>
</dbReference>
<dbReference type="Proteomes" id="UP001501594">
    <property type="component" value="Unassembled WGS sequence"/>
</dbReference>
<evidence type="ECO:0000313" key="2">
    <source>
        <dbReference type="EMBL" id="GAA4267797.1"/>
    </source>
</evidence>
<evidence type="ECO:0008006" key="4">
    <source>
        <dbReference type="Google" id="ProtNLM"/>
    </source>
</evidence>
<keyword evidence="3" id="KW-1185">Reference proteome</keyword>
<accession>A0ABP8E6K3</accession>
<name>A0ABP8E6K3_9MICO</name>
<reference evidence="3" key="1">
    <citation type="journal article" date="2019" name="Int. J. Syst. Evol. Microbiol.">
        <title>The Global Catalogue of Microorganisms (GCM) 10K type strain sequencing project: providing services to taxonomists for standard genome sequencing and annotation.</title>
        <authorList>
            <consortium name="The Broad Institute Genomics Platform"/>
            <consortium name="The Broad Institute Genome Sequencing Center for Infectious Disease"/>
            <person name="Wu L."/>
            <person name="Ma J."/>
        </authorList>
    </citation>
    <scope>NUCLEOTIDE SEQUENCE [LARGE SCALE GENOMIC DNA]</scope>
    <source>
        <strain evidence="3">JCM 17442</strain>
    </source>
</reference>
<evidence type="ECO:0000313" key="3">
    <source>
        <dbReference type="Proteomes" id="UP001501594"/>
    </source>
</evidence>
<feature type="region of interest" description="Disordered" evidence="1">
    <location>
        <begin position="1"/>
        <end position="27"/>
    </location>
</feature>
<organism evidence="2 3">
    <name type="scientific">Frondihabitans peucedani</name>
    <dbReference type="NCBI Taxonomy" id="598626"/>
    <lineage>
        <taxon>Bacteria</taxon>
        <taxon>Bacillati</taxon>
        <taxon>Actinomycetota</taxon>
        <taxon>Actinomycetes</taxon>
        <taxon>Micrococcales</taxon>
        <taxon>Microbacteriaceae</taxon>
        <taxon>Frondihabitans</taxon>
    </lineage>
</organism>
<proteinExistence type="predicted"/>
<comment type="caution">
    <text evidence="2">The sequence shown here is derived from an EMBL/GenBank/DDBJ whole genome shotgun (WGS) entry which is preliminary data.</text>
</comment>
<gene>
    <name evidence="2" type="ORF">GCM10022256_34090</name>
</gene>
<protein>
    <recommendedName>
        <fullName evidence="4">Antitoxin Xre/MbcA/ParS-like toxin-binding domain-containing protein</fullName>
    </recommendedName>
</protein>